<dbReference type="RefSeq" id="XP_036362914.1">
    <property type="nucleotide sequence ID" value="XM_036507021.1"/>
</dbReference>
<evidence type="ECO:0000256" key="2">
    <source>
        <dbReference type="ARBA" id="ARBA00022692"/>
    </source>
</evidence>
<evidence type="ECO:0000256" key="1">
    <source>
        <dbReference type="ARBA" id="ARBA00004141"/>
    </source>
</evidence>
<dbReference type="SUPFAM" id="SSF103473">
    <property type="entry name" value="MFS general substrate transporter"/>
    <property type="match status" value="1"/>
</dbReference>
<feature type="transmembrane region" description="Helical" evidence="6">
    <location>
        <begin position="175"/>
        <end position="197"/>
    </location>
</feature>
<keyword evidence="4 6" id="KW-0472">Membrane</keyword>
<feature type="transmembrane region" description="Helical" evidence="6">
    <location>
        <begin position="209"/>
        <end position="232"/>
    </location>
</feature>
<dbReference type="PANTHER" id="PTHR24064">
    <property type="entry name" value="SOLUTE CARRIER FAMILY 22 MEMBER"/>
    <property type="match status" value="1"/>
</dbReference>
<feature type="transmembrane region" description="Helical" evidence="6">
    <location>
        <begin position="490"/>
        <end position="512"/>
    </location>
</feature>
<comment type="subcellular location">
    <subcellularLocation>
        <location evidence="1">Membrane</location>
        <topology evidence="1">Multi-pass membrane protein</topology>
    </subcellularLocation>
</comment>
<dbReference type="PROSITE" id="PS50850">
    <property type="entry name" value="MFS"/>
    <property type="match status" value="1"/>
</dbReference>
<organism evidence="8 10">
    <name type="scientific">Octopus sinensis</name>
    <name type="common">East Asian common octopus</name>
    <dbReference type="NCBI Taxonomy" id="2607531"/>
    <lineage>
        <taxon>Eukaryota</taxon>
        <taxon>Metazoa</taxon>
        <taxon>Spiralia</taxon>
        <taxon>Lophotrochozoa</taxon>
        <taxon>Mollusca</taxon>
        <taxon>Cephalopoda</taxon>
        <taxon>Coleoidea</taxon>
        <taxon>Octopodiformes</taxon>
        <taxon>Octopoda</taxon>
        <taxon>Incirrata</taxon>
        <taxon>Octopodidae</taxon>
        <taxon>Octopus</taxon>
    </lineage>
</organism>
<feature type="compositionally biased region" description="Polar residues" evidence="5">
    <location>
        <begin position="549"/>
        <end position="565"/>
    </location>
</feature>
<dbReference type="InterPro" id="IPR020846">
    <property type="entry name" value="MFS_dom"/>
</dbReference>
<feature type="transmembrane region" description="Helical" evidence="6">
    <location>
        <begin position="427"/>
        <end position="453"/>
    </location>
</feature>
<evidence type="ECO:0000256" key="4">
    <source>
        <dbReference type="ARBA" id="ARBA00023136"/>
    </source>
</evidence>
<reference evidence="9 10" key="1">
    <citation type="submission" date="2025-08" db="UniProtKB">
        <authorList>
            <consortium name="RefSeq"/>
        </authorList>
    </citation>
    <scope>IDENTIFICATION</scope>
</reference>
<evidence type="ECO:0000313" key="10">
    <source>
        <dbReference type="RefSeq" id="XP_036362914.1"/>
    </source>
</evidence>
<accession>A0A7E6F5A9</accession>
<name>A0A7E6F5A9_9MOLL</name>
<feature type="transmembrane region" description="Helical" evidence="6">
    <location>
        <begin position="374"/>
        <end position="393"/>
    </location>
</feature>
<dbReference type="AlphaFoldDB" id="A0A7E6F5A9"/>
<proteinExistence type="predicted"/>
<dbReference type="RefSeq" id="XP_036362915.1">
    <property type="nucleotide sequence ID" value="XM_036507022.1"/>
</dbReference>
<evidence type="ECO:0000256" key="6">
    <source>
        <dbReference type="SAM" id="Phobius"/>
    </source>
</evidence>
<dbReference type="InterPro" id="IPR036259">
    <property type="entry name" value="MFS_trans_sf"/>
</dbReference>
<sequence length="565" mass="63657">MIDVDSLLMSLKPKGFFQVTQYLVTDVSMIPFAIALLKIVFIGSIPTSRCANLNRSQLYDYGYENNYTHDVVYEKCRIRIISRNSKSSNRTLACINGYTYDEGKHQSFVSEWDLVCDKSALSELTQTFYSVGGLVGALTLPHFSDTKGRKPVLVINNILLLILSMSSSFSPNYYVFVVFRVLEGICVQGLAVATYALMLELFPVSSRTLMSGLTGVTWAMCVLPIAPVAYLFRNYSWRILNVVYSSCHFMAFFQLWYLEESLRWLVTNGDVERSKKVIKRAAKENGVDFDLVWEKLETILIPLATIKNKNSRRSREKLKHQQEVREEGFLTIFTNSLARKMTLVLLVISFMNAVTYTAVYMISPSLAGNRFLNFFLFSLTEICANITMAMTIYRVTRRVAIAFFLGTAGFALFLAVAVLYFGDGSSVYSILNIIFSLMGMFGISGSFCLMWIYTTEVYPTNLRNIGLGFLTLSANFGTMLSPYSRILMGIMPWVPETVCSIGCTLSVFLLYFMPETKRMQMPSSMSDIKKQMNLQKLLKLGALGKETGSSDQEGTTSSELTKTDT</sequence>
<dbReference type="Proteomes" id="UP000515154">
    <property type="component" value="Linkage group LG11"/>
</dbReference>
<dbReference type="InterPro" id="IPR005828">
    <property type="entry name" value="MFS_sugar_transport-like"/>
</dbReference>
<dbReference type="Gene3D" id="1.20.1250.20">
    <property type="entry name" value="MFS general substrate transporter like domains"/>
    <property type="match status" value="1"/>
</dbReference>
<dbReference type="GO" id="GO:0022857">
    <property type="term" value="F:transmembrane transporter activity"/>
    <property type="evidence" value="ECO:0007669"/>
    <property type="project" value="InterPro"/>
</dbReference>
<evidence type="ECO:0000313" key="8">
    <source>
        <dbReference type="Proteomes" id="UP000515154"/>
    </source>
</evidence>
<gene>
    <name evidence="9 10 11" type="primary">LOC115217178</name>
</gene>
<feature type="domain" description="Major facilitator superfamily (MFS) profile" evidence="7">
    <location>
        <begin position="77"/>
        <end position="517"/>
    </location>
</feature>
<evidence type="ECO:0000256" key="3">
    <source>
        <dbReference type="ARBA" id="ARBA00022989"/>
    </source>
</evidence>
<keyword evidence="3 6" id="KW-1133">Transmembrane helix</keyword>
<keyword evidence="2 6" id="KW-0812">Transmembrane</keyword>
<protein>
    <submittedName>
        <fullName evidence="9 10">Solute carrier family 22 member 8-like</fullName>
    </submittedName>
</protein>
<dbReference type="GO" id="GO:0016020">
    <property type="term" value="C:membrane"/>
    <property type="evidence" value="ECO:0007669"/>
    <property type="project" value="UniProtKB-SubCell"/>
</dbReference>
<evidence type="ECO:0000259" key="7">
    <source>
        <dbReference type="PROSITE" id="PS50850"/>
    </source>
</evidence>
<dbReference type="RefSeq" id="XP_036362913.1">
    <property type="nucleotide sequence ID" value="XM_036507020.1"/>
</dbReference>
<dbReference type="KEGG" id="osn:115217178"/>
<feature type="transmembrane region" description="Helical" evidence="6">
    <location>
        <begin position="343"/>
        <end position="362"/>
    </location>
</feature>
<dbReference type="Pfam" id="PF00083">
    <property type="entry name" value="Sugar_tr"/>
    <property type="match status" value="1"/>
</dbReference>
<feature type="transmembrane region" description="Helical" evidence="6">
    <location>
        <begin position="400"/>
        <end position="421"/>
    </location>
</feature>
<evidence type="ECO:0000256" key="5">
    <source>
        <dbReference type="SAM" id="MobiDB-lite"/>
    </source>
</evidence>
<feature type="transmembrane region" description="Helical" evidence="6">
    <location>
        <begin position="20"/>
        <end position="41"/>
    </location>
</feature>
<evidence type="ECO:0000313" key="11">
    <source>
        <dbReference type="RefSeq" id="XP_036362915.1"/>
    </source>
</evidence>
<keyword evidence="8" id="KW-1185">Reference proteome</keyword>
<evidence type="ECO:0000313" key="9">
    <source>
        <dbReference type="RefSeq" id="XP_036362913.1"/>
    </source>
</evidence>
<feature type="transmembrane region" description="Helical" evidence="6">
    <location>
        <begin position="465"/>
        <end position="484"/>
    </location>
</feature>
<feature type="region of interest" description="Disordered" evidence="5">
    <location>
        <begin position="543"/>
        <end position="565"/>
    </location>
</feature>